<name>B1J5K5_PSEPW</name>
<gene>
    <name evidence="2" type="ordered locus">PputW619_1312</name>
</gene>
<dbReference type="HOGENOM" id="CLU_2289198_0_0_6"/>
<protein>
    <recommendedName>
        <fullName evidence="3">DUF3077 domain-containing protein</fullName>
    </recommendedName>
</protein>
<sequence>MTALVTRIQRFAVSGVSYQVEAGAPCSVALVAAGSILSGVNILLGNLIDQADEQACELYAIRTLTMQVEAMIDSMEVPIRDAEDRAPQNPTSPVRGAEVTQ</sequence>
<dbReference type="EMBL" id="CP000949">
    <property type="protein sequence ID" value="ACA71817.1"/>
    <property type="molecule type" value="Genomic_DNA"/>
</dbReference>
<dbReference type="KEGG" id="ppw:PputW619_1312"/>
<dbReference type="eggNOG" id="ENOG5031R31">
    <property type="taxonomic scope" value="Bacteria"/>
</dbReference>
<feature type="region of interest" description="Disordered" evidence="1">
    <location>
        <begin position="79"/>
        <end position="101"/>
    </location>
</feature>
<dbReference type="STRING" id="390235.PputW619_1312"/>
<organism evidence="2">
    <name type="scientific">Pseudomonas putida (strain W619)</name>
    <dbReference type="NCBI Taxonomy" id="390235"/>
    <lineage>
        <taxon>Bacteria</taxon>
        <taxon>Pseudomonadati</taxon>
        <taxon>Pseudomonadota</taxon>
        <taxon>Gammaproteobacteria</taxon>
        <taxon>Pseudomonadales</taxon>
        <taxon>Pseudomonadaceae</taxon>
        <taxon>Pseudomonas</taxon>
    </lineage>
</organism>
<proteinExistence type="predicted"/>
<accession>B1J5K5</accession>
<dbReference type="OrthoDB" id="7010143at2"/>
<evidence type="ECO:0000256" key="1">
    <source>
        <dbReference type="SAM" id="MobiDB-lite"/>
    </source>
</evidence>
<reference evidence="2" key="1">
    <citation type="submission" date="2008-02" db="EMBL/GenBank/DDBJ databases">
        <title>Complete sequence of Psuedomonas putida W619.</title>
        <authorList>
            <consortium name="US DOE Joint Genome Institute"/>
            <person name="Copeland A."/>
            <person name="Lucas S."/>
            <person name="Lapidus A."/>
            <person name="Barry K."/>
            <person name="Detter J.C."/>
            <person name="Glavina del Rio T."/>
            <person name="Dalin E."/>
            <person name="Tice H."/>
            <person name="Pitluck S."/>
            <person name="Chain P."/>
            <person name="Malfatti S."/>
            <person name="Shin M."/>
            <person name="Vergez L."/>
            <person name="Schmutz J."/>
            <person name="Larimer F."/>
            <person name="Land M."/>
            <person name="Hauser L."/>
            <person name="Kyrpides N."/>
            <person name="Kim E."/>
            <person name="Taghavi S."/>
            <person name="Vangronsveld D."/>
            <person name="van der Lelie D."/>
            <person name="Richardson P."/>
        </authorList>
    </citation>
    <scope>NUCLEOTIDE SEQUENCE</scope>
    <source>
        <strain evidence="2">W619</strain>
    </source>
</reference>
<dbReference type="AlphaFoldDB" id="B1J5K5"/>
<evidence type="ECO:0000313" key="2">
    <source>
        <dbReference type="EMBL" id="ACA71817.1"/>
    </source>
</evidence>
<evidence type="ECO:0008006" key="3">
    <source>
        <dbReference type="Google" id="ProtNLM"/>
    </source>
</evidence>